<evidence type="ECO:0000256" key="1">
    <source>
        <dbReference type="SAM" id="MobiDB-lite"/>
    </source>
</evidence>
<comment type="caution">
    <text evidence="2">The sequence shown here is derived from an EMBL/GenBank/DDBJ whole genome shotgun (WGS) entry which is preliminary data.</text>
</comment>
<accession>A0ABT1IKF9</accession>
<feature type="region of interest" description="Disordered" evidence="1">
    <location>
        <begin position="363"/>
        <end position="397"/>
    </location>
</feature>
<organism evidence="2 3">
    <name type="scientific">Actinokineospora diospyrosa</name>
    <dbReference type="NCBI Taxonomy" id="103728"/>
    <lineage>
        <taxon>Bacteria</taxon>
        <taxon>Bacillati</taxon>
        <taxon>Actinomycetota</taxon>
        <taxon>Actinomycetes</taxon>
        <taxon>Pseudonocardiales</taxon>
        <taxon>Pseudonocardiaceae</taxon>
        <taxon>Actinokineospora</taxon>
    </lineage>
</organism>
<evidence type="ECO:0000313" key="3">
    <source>
        <dbReference type="Proteomes" id="UP001205185"/>
    </source>
</evidence>
<dbReference type="Proteomes" id="UP001205185">
    <property type="component" value="Unassembled WGS sequence"/>
</dbReference>
<keyword evidence="3" id="KW-1185">Reference proteome</keyword>
<protein>
    <submittedName>
        <fullName evidence="2">TIGR02678 family protein</fullName>
    </submittedName>
</protein>
<name>A0ABT1IKF9_9PSEU</name>
<dbReference type="InterPro" id="IPR013494">
    <property type="entry name" value="CHP02678"/>
</dbReference>
<sequence>MHPIITAAERPEDLALIRGHAAELKTMFKRTLNYQLVIESGFARLLKTPLSQDTVVRPALATNGTEFAPRTYAYLALVCASLLSPNTGEQVLMSELVEQVRADAVTAAIAIDDTTAEQRHLVRAISLLVTWGVLSEVDGSVAGWEHRQDEEALLDVHRGLLPHLLTRSLRDVDDPGRLISGTPVEPLAAERPRRDLRRKLVENPLVRREDLPEAERDVLSRERRELTRVLEESFGLVLEVRAEGALAYDVDDDLSDVRFPGTGTTAHAALLLVNALTDELRPTATTTATIDERVVPGAFVSWDTAQSALDLVVEQYGSAFAKGAVADQDRLRTDVLDLLQAVSLAVVVPGGFVLHPAAARYRPEPHRAPAKTRAQRRLDDAPPALFSTGQSDHEGES</sequence>
<dbReference type="Pfam" id="PF09661">
    <property type="entry name" value="DUF2398"/>
    <property type="match status" value="1"/>
</dbReference>
<dbReference type="EMBL" id="JAMTCO010000015">
    <property type="protein sequence ID" value="MCP2273131.1"/>
    <property type="molecule type" value="Genomic_DNA"/>
</dbReference>
<reference evidence="2 3" key="1">
    <citation type="submission" date="2022-06" db="EMBL/GenBank/DDBJ databases">
        <title>Genomic Encyclopedia of Archaeal and Bacterial Type Strains, Phase II (KMG-II): from individual species to whole genera.</title>
        <authorList>
            <person name="Goeker M."/>
        </authorList>
    </citation>
    <scope>NUCLEOTIDE SEQUENCE [LARGE SCALE GENOMIC DNA]</scope>
    <source>
        <strain evidence="2 3">DSM 44255</strain>
    </source>
</reference>
<proteinExistence type="predicted"/>
<gene>
    <name evidence="2" type="ORF">LV75_005657</name>
</gene>
<evidence type="ECO:0000313" key="2">
    <source>
        <dbReference type="EMBL" id="MCP2273131.1"/>
    </source>
</evidence>
<dbReference type="NCBIfam" id="TIGR02678">
    <property type="entry name" value="TIGR02678 family protein"/>
    <property type="match status" value="1"/>
</dbReference>